<dbReference type="PIRSF" id="PIRSF000102">
    <property type="entry name" value="Lac_mal_DH"/>
    <property type="match status" value="1"/>
</dbReference>
<dbReference type="InterPro" id="IPR036291">
    <property type="entry name" value="NAD(P)-bd_dom_sf"/>
</dbReference>
<evidence type="ECO:0000259" key="5">
    <source>
        <dbReference type="Pfam" id="PF00056"/>
    </source>
</evidence>
<feature type="domain" description="Lactate/malate dehydrogenase C-terminal" evidence="6">
    <location>
        <begin position="120"/>
        <end position="285"/>
    </location>
</feature>
<evidence type="ECO:0000256" key="1">
    <source>
        <dbReference type="ARBA" id="ARBA00023002"/>
    </source>
</evidence>
<protein>
    <submittedName>
        <fullName evidence="7">L-lactate dehydrogenase</fullName>
    </submittedName>
</protein>
<dbReference type="InterPro" id="IPR022383">
    <property type="entry name" value="Lactate/malate_DH_C"/>
</dbReference>
<feature type="binding site" evidence="3">
    <location>
        <position position="12"/>
    </location>
    <ligand>
        <name>NAD(+)</name>
        <dbReference type="ChEBI" id="CHEBI:57540"/>
    </ligand>
</feature>
<evidence type="ECO:0000313" key="8">
    <source>
        <dbReference type="Proteomes" id="UP000053825"/>
    </source>
</evidence>
<dbReference type="GO" id="GO:0006089">
    <property type="term" value="P:lactate metabolic process"/>
    <property type="evidence" value="ECO:0007669"/>
    <property type="project" value="TreeGrafter"/>
</dbReference>
<dbReference type="STRING" id="597456.A0A0L7QZT9"/>
<dbReference type="Gene3D" id="3.40.50.720">
    <property type="entry name" value="NAD(P)-binding Rossmann-like Domain"/>
    <property type="match status" value="1"/>
</dbReference>
<dbReference type="InterPro" id="IPR015955">
    <property type="entry name" value="Lactate_DH/Glyco_Ohase_4_C"/>
</dbReference>
<name>A0A0L7QZT9_9HYME</name>
<dbReference type="PANTHER" id="PTHR43128">
    <property type="entry name" value="L-2-HYDROXYCARBOXYLATE DEHYDROGENASE (NAD(P)(+))"/>
    <property type="match status" value="1"/>
</dbReference>
<evidence type="ECO:0000259" key="6">
    <source>
        <dbReference type="Pfam" id="PF02866"/>
    </source>
</evidence>
<dbReference type="PANTHER" id="PTHR43128:SF16">
    <property type="entry name" value="L-LACTATE DEHYDROGENASE"/>
    <property type="match status" value="1"/>
</dbReference>
<evidence type="ECO:0000256" key="3">
    <source>
        <dbReference type="PIRSR" id="PIRSR000102-3"/>
    </source>
</evidence>
<dbReference type="EMBL" id="KQ414676">
    <property type="protein sequence ID" value="KOC64077.1"/>
    <property type="molecule type" value="Genomic_DNA"/>
</dbReference>
<feature type="binding site" evidence="3">
    <location>
        <position position="70"/>
    </location>
    <ligand>
        <name>NAD(+)</name>
        <dbReference type="ChEBI" id="CHEBI:57540"/>
    </ligand>
</feature>
<organism evidence="7 8">
    <name type="scientific">Habropoda laboriosa</name>
    <dbReference type="NCBI Taxonomy" id="597456"/>
    <lineage>
        <taxon>Eukaryota</taxon>
        <taxon>Metazoa</taxon>
        <taxon>Ecdysozoa</taxon>
        <taxon>Arthropoda</taxon>
        <taxon>Hexapoda</taxon>
        <taxon>Insecta</taxon>
        <taxon>Pterygota</taxon>
        <taxon>Neoptera</taxon>
        <taxon>Endopterygota</taxon>
        <taxon>Hymenoptera</taxon>
        <taxon>Apocrita</taxon>
        <taxon>Aculeata</taxon>
        <taxon>Apoidea</taxon>
        <taxon>Anthophila</taxon>
        <taxon>Apidae</taxon>
        <taxon>Habropoda</taxon>
    </lineage>
</organism>
<reference evidence="7 8" key="1">
    <citation type="submission" date="2015-07" db="EMBL/GenBank/DDBJ databases">
        <title>The genome of Habropoda laboriosa.</title>
        <authorList>
            <person name="Pan H."/>
            <person name="Kapheim K."/>
        </authorList>
    </citation>
    <scope>NUCLEOTIDE SEQUENCE [LARGE SCALE GENOMIC DNA]</scope>
    <source>
        <strain evidence="7">0110345459</strain>
    </source>
</reference>
<dbReference type="Proteomes" id="UP000053825">
    <property type="component" value="Unassembled WGS sequence"/>
</dbReference>
<dbReference type="Pfam" id="PF00056">
    <property type="entry name" value="Ldh_1_N"/>
    <property type="match status" value="1"/>
</dbReference>
<feature type="domain" description="Lactate/malate dehydrogenase N-terminal" evidence="5">
    <location>
        <begin position="2"/>
        <end position="117"/>
    </location>
</feature>
<evidence type="ECO:0000313" key="7">
    <source>
        <dbReference type="EMBL" id="KOC64077.1"/>
    </source>
</evidence>
<keyword evidence="1 4" id="KW-0560">Oxidoreductase</keyword>
<keyword evidence="2 3" id="KW-0520">NAD</keyword>
<dbReference type="Pfam" id="PF02866">
    <property type="entry name" value="Ldh_1_C"/>
    <property type="match status" value="1"/>
</dbReference>
<dbReference type="Gene3D" id="3.90.110.10">
    <property type="entry name" value="Lactate dehydrogenase/glycoside hydrolase, family 4, C-terminal"/>
    <property type="match status" value="1"/>
</dbReference>
<dbReference type="InterPro" id="IPR001557">
    <property type="entry name" value="L-lactate/malate_DH"/>
</dbReference>
<accession>A0A0L7QZT9</accession>
<sequence length="301" mass="32982">MRRMASEVCLIDHDANKASAEAEDIQHVGVFLGCPLVTGTSDFSMLQESAVVIISTCETEPGESPNLKHNLRVFRKLIPVVAKFACKSVLLIVTQPTEVMSYIAWKLSGFPSNRVLGVGTLIDCARFQDFVSRRLNMARSSISCMVVGAQGDMAVPIWSSIHVGGMKLREINPRIGEQDDPEKWFEIAENVKNIGKELEQKKGSSCWGVAVATAEIVDAIVRNTKVVLPASTHILSCAHGTDKDVYMSVPCVLGREGVYCTVRQKLTEQEKTAVQACADNIRSVLRECGILSQETNNDIEL</sequence>
<dbReference type="InterPro" id="IPR001236">
    <property type="entry name" value="Lactate/malate_DH_N"/>
</dbReference>
<dbReference type="SUPFAM" id="SSF56327">
    <property type="entry name" value="LDH C-terminal domain-like"/>
    <property type="match status" value="1"/>
</dbReference>
<dbReference type="SUPFAM" id="SSF51735">
    <property type="entry name" value="NAD(P)-binding Rossmann-fold domains"/>
    <property type="match status" value="1"/>
</dbReference>
<gene>
    <name evidence="7" type="ORF">WH47_02240</name>
</gene>
<keyword evidence="8" id="KW-1185">Reference proteome</keyword>
<evidence type="ECO:0000256" key="2">
    <source>
        <dbReference type="ARBA" id="ARBA00023027"/>
    </source>
</evidence>
<dbReference type="GO" id="GO:0004459">
    <property type="term" value="F:L-lactate dehydrogenase (NAD+) activity"/>
    <property type="evidence" value="ECO:0007669"/>
    <property type="project" value="TreeGrafter"/>
</dbReference>
<dbReference type="AlphaFoldDB" id="A0A0L7QZT9"/>
<proteinExistence type="inferred from homology"/>
<evidence type="ECO:0000256" key="4">
    <source>
        <dbReference type="RuleBase" id="RU003369"/>
    </source>
</evidence>
<dbReference type="OrthoDB" id="5405561at2759"/>
<dbReference type="PRINTS" id="PR00086">
    <property type="entry name" value="LLDHDRGNASE"/>
</dbReference>
<comment type="similarity">
    <text evidence="4">Belongs to the LDH/MDH superfamily.</text>
</comment>